<protein>
    <submittedName>
        <fullName evidence="3">TPR-like protein</fullName>
    </submittedName>
</protein>
<dbReference type="OrthoDB" id="626167at2759"/>
<name>A0A9P4ML42_9PLEO</name>
<dbReference type="PANTHER" id="PTHR46082">
    <property type="entry name" value="ATP/GTP-BINDING PROTEIN-RELATED"/>
    <property type="match status" value="1"/>
</dbReference>
<dbReference type="Pfam" id="PF13424">
    <property type="entry name" value="TPR_12"/>
    <property type="match status" value="2"/>
</dbReference>
<dbReference type="GO" id="GO:0043531">
    <property type="term" value="F:ADP binding"/>
    <property type="evidence" value="ECO:0007669"/>
    <property type="project" value="InterPro"/>
</dbReference>
<dbReference type="SUPFAM" id="SSF52540">
    <property type="entry name" value="P-loop containing nucleoside triphosphate hydrolases"/>
    <property type="match status" value="1"/>
</dbReference>
<dbReference type="SUPFAM" id="SSF48452">
    <property type="entry name" value="TPR-like"/>
    <property type="match status" value="1"/>
</dbReference>
<accession>A0A9P4ML42</accession>
<dbReference type="Pfam" id="PF14559">
    <property type="entry name" value="TPR_19"/>
    <property type="match status" value="1"/>
</dbReference>
<dbReference type="Gene3D" id="1.25.40.10">
    <property type="entry name" value="Tetratricopeptide repeat domain"/>
    <property type="match status" value="2"/>
</dbReference>
<reference evidence="3" key="1">
    <citation type="journal article" date="2020" name="Stud. Mycol.">
        <title>101 Dothideomycetes genomes: a test case for predicting lifestyles and emergence of pathogens.</title>
        <authorList>
            <person name="Haridas S."/>
            <person name="Albert R."/>
            <person name="Binder M."/>
            <person name="Bloem J."/>
            <person name="Labutti K."/>
            <person name="Salamov A."/>
            <person name="Andreopoulos B."/>
            <person name="Baker S."/>
            <person name="Barry K."/>
            <person name="Bills G."/>
            <person name="Bluhm B."/>
            <person name="Cannon C."/>
            <person name="Castanera R."/>
            <person name="Culley D."/>
            <person name="Daum C."/>
            <person name="Ezra D."/>
            <person name="Gonzalez J."/>
            <person name="Henrissat B."/>
            <person name="Kuo A."/>
            <person name="Liang C."/>
            <person name="Lipzen A."/>
            <person name="Lutzoni F."/>
            <person name="Magnuson J."/>
            <person name="Mondo S."/>
            <person name="Nolan M."/>
            <person name="Ohm R."/>
            <person name="Pangilinan J."/>
            <person name="Park H.-J."/>
            <person name="Ramirez L."/>
            <person name="Alfaro M."/>
            <person name="Sun H."/>
            <person name="Tritt A."/>
            <person name="Yoshinaga Y."/>
            <person name="Zwiers L.-H."/>
            <person name="Turgeon B."/>
            <person name="Goodwin S."/>
            <person name="Spatafora J."/>
            <person name="Crous P."/>
            <person name="Grigoriev I."/>
        </authorList>
    </citation>
    <scope>NUCLEOTIDE SEQUENCE</scope>
    <source>
        <strain evidence="3">ATCC 74209</strain>
    </source>
</reference>
<dbReference type="InterPro" id="IPR019734">
    <property type="entry name" value="TPR_rpt"/>
</dbReference>
<evidence type="ECO:0000259" key="2">
    <source>
        <dbReference type="Pfam" id="PF00931"/>
    </source>
</evidence>
<dbReference type="PROSITE" id="PS50005">
    <property type="entry name" value="TPR"/>
    <property type="match status" value="1"/>
</dbReference>
<dbReference type="InterPro" id="IPR011990">
    <property type="entry name" value="TPR-like_helical_dom_sf"/>
</dbReference>
<evidence type="ECO:0000313" key="3">
    <source>
        <dbReference type="EMBL" id="KAF2196659.1"/>
    </source>
</evidence>
<keyword evidence="1" id="KW-0802">TPR repeat</keyword>
<dbReference type="InterPro" id="IPR027417">
    <property type="entry name" value="P-loop_NTPase"/>
</dbReference>
<dbReference type="Proteomes" id="UP000799536">
    <property type="component" value="Unassembled WGS sequence"/>
</dbReference>
<dbReference type="InterPro" id="IPR002182">
    <property type="entry name" value="NB-ARC"/>
</dbReference>
<dbReference type="EMBL" id="ML994347">
    <property type="protein sequence ID" value="KAF2196659.1"/>
    <property type="molecule type" value="Genomic_DNA"/>
</dbReference>
<dbReference type="Pfam" id="PF00931">
    <property type="entry name" value="NB-ARC"/>
    <property type="match status" value="1"/>
</dbReference>
<dbReference type="PANTHER" id="PTHR46082:SF6">
    <property type="entry name" value="AAA+ ATPASE DOMAIN-CONTAINING PROTEIN-RELATED"/>
    <property type="match status" value="1"/>
</dbReference>
<organism evidence="3 4">
    <name type="scientific">Delitschia confertaspora ATCC 74209</name>
    <dbReference type="NCBI Taxonomy" id="1513339"/>
    <lineage>
        <taxon>Eukaryota</taxon>
        <taxon>Fungi</taxon>
        <taxon>Dikarya</taxon>
        <taxon>Ascomycota</taxon>
        <taxon>Pezizomycotina</taxon>
        <taxon>Dothideomycetes</taxon>
        <taxon>Pleosporomycetidae</taxon>
        <taxon>Pleosporales</taxon>
        <taxon>Delitschiaceae</taxon>
        <taxon>Delitschia</taxon>
    </lineage>
</organism>
<comment type="caution">
    <text evidence="3">The sequence shown here is derived from an EMBL/GenBank/DDBJ whole genome shotgun (WGS) entry which is preliminary data.</text>
</comment>
<dbReference type="AlphaFoldDB" id="A0A9P4ML42"/>
<evidence type="ECO:0000256" key="1">
    <source>
        <dbReference type="PROSITE-ProRule" id="PRU00339"/>
    </source>
</evidence>
<sequence>MFRHDARLFFSQARNISASLSDSTESYPRINDIPQCLLSDRFTGRSEELDIIARTHQTPHSDRPIIFVIYGMSGLGKTQLALKYADVAFRKKEYSFVFWLQASSTAKLHQGFINILNLINHPDRYHSDENVRLTMTRLWLESHSRNPSLRWLLVIDNASTSSIPFLRENLPRNNALGSILLTTQSDVVAKALPASSDHTLQLTIPTTQEAATMFIQEVQRALPQMPLSQSETEDLVMCVGRLPLAVTHAASFMAASQMTLSDILGMYRSDQKLQLLTWDNKLSTYEEKSVATAFKRKFEFLDQHSLHAGNLLRLMSFFDPERIPTDVIIDGLKALKASTCLTKKVETDLPLTTNKRNFRNRVMRYISFQRHGSNGSIKPEEMAKFTRTTAVDRMVDSISETILSPIRLQEALAELQDQSLITRIQSSATLEVQMHDLVKFMVQEMDMILESRTTMLNFASCIVCNAFRLVPDRTSPEAWPKCERIVPHIVSLKNMTHSGTVPELKWATAELAEYFRSRGLYSEAESYYKEALDQSLSASSHPEFLCGLADALVKQGQYDEAEKVCTQGLHGNDLANGNISGHSVTIAAQLVNVYDKQGRYAEAIKLGEWILPKPGRTVDPALSDTLQTMHNMGLAYGHQAQYDKAEEFLTQVLSSNERREGYGPNHPETLRSVNALANLYDRKGQHEEAAKLYMRAIEGREKLFGADHSQTLKSVCGLANLWMRKGLLGEAKELYLRALETSKTHQSCDNPDLLRAVHGLAAVLSFQGNYDESVIQYERVVAGRMAILGAEHADTLRSMEGLAIVYLFTRKLPKARELFEKVLTGRRKCLGENHPETLKTKEDLSYFQQMD</sequence>
<dbReference type="Gene3D" id="3.40.50.300">
    <property type="entry name" value="P-loop containing nucleotide triphosphate hydrolases"/>
    <property type="match status" value="1"/>
</dbReference>
<feature type="domain" description="NB-ARC" evidence="2">
    <location>
        <begin position="63"/>
        <end position="219"/>
    </location>
</feature>
<keyword evidence="4" id="KW-1185">Reference proteome</keyword>
<evidence type="ECO:0000313" key="4">
    <source>
        <dbReference type="Proteomes" id="UP000799536"/>
    </source>
</evidence>
<feature type="repeat" description="TPR" evidence="1">
    <location>
        <begin position="626"/>
        <end position="659"/>
    </location>
</feature>
<dbReference type="SMART" id="SM00028">
    <property type="entry name" value="TPR"/>
    <property type="match status" value="6"/>
</dbReference>
<proteinExistence type="predicted"/>
<dbReference type="InterPro" id="IPR053137">
    <property type="entry name" value="NLR-like"/>
</dbReference>
<gene>
    <name evidence="3" type="ORF">GQ43DRAFT_247498</name>
</gene>